<keyword evidence="2" id="KW-1185">Reference proteome</keyword>
<evidence type="ECO:0000313" key="1">
    <source>
        <dbReference type="EMBL" id="MDO7883032.1"/>
    </source>
</evidence>
<reference evidence="1 2" key="1">
    <citation type="submission" date="2023-07" db="EMBL/GenBank/DDBJ databases">
        <title>Protaetiibacter sp. nov WY-16 isolated from soil.</title>
        <authorList>
            <person name="Liu B."/>
            <person name="Wan Y."/>
        </authorList>
    </citation>
    <scope>NUCLEOTIDE SEQUENCE [LARGE SCALE GENOMIC DNA]</scope>
    <source>
        <strain evidence="1 2">WY-16</strain>
    </source>
</reference>
<dbReference type="RefSeq" id="WP_305003462.1">
    <property type="nucleotide sequence ID" value="NZ_JAUQUB010000003.1"/>
</dbReference>
<comment type="caution">
    <text evidence="1">The sequence shown here is derived from an EMBL/GenBank/DDBJ whole genome shotgun (WGS) entry which is preliminary data.</text>
</comment>
<protein>
    <submittedName>
        <fullName evidence="1">Uncharacterized protein</fullName>
    </submittedName>
</protein>
<proteinExistence type="predicted"/>
<name>A0ABT9BUL5_9MICO</name>
<dbReference type="EMBL" id="JAUQUB010000003">
    <property type="protein sequence ID" value="MDO7883032.1"/>
    <property type="molecule type" value="Genomic_DNA"/>
</dbReference>
<dbReference type="Proteomes" id="UP001241072">
    <property type="component" value="Unassembled WGS sequence"/>
</dbReference>
<accession>A0ABT9BUL5</accession>
<sequence length="111" mass="10744">MPVVQVFAPEAGDVAALLAELADGVAHALGLGGGDVIATFVPVSATVASGGGPGAGSDSWPIVAFHGSRRGGDLEAGAVAAAEAAVRSWAREAGIPTGGVWTEWVEPGLGA</sequence>
<evidence type="ECO:0000313" key="2">
    <source>
        <dbReference type="Proteomes" id="UP001241072"/>
    </source>
</evidence>
<organism evidence="1 2">
    <name type="scientific">Antiquaquibacter soli</name>
    <dbReference type="NCBI Taxonomy" id="3064523"/>
    <lineage>
        <taxon>Bacteria</taxon>
        <taxon>Bacillati</taxon>
        <taxon>Actinomycetota</taxon>
        <taxon>Actinomycetes</taxon>
        <taxon>Micrococcales</taxon>
        <taxon>Microbacteriaceae</taxon>
        <taxon>Antiquaquibacter</taxon>
    </lineage>
</organism>
<gene>
    <name evidence="1" type="ORF">Q5716_12410</name>
</gene>